<proteinExistence type="predicted"/>
<evidence type="ECO:0000313" key="3">
    <source>
        <dbReference type="Proteomes" id="UP000216063"/>
    </source>
</evidence>
<organism evidence="2 3">
    <name type="scientific">Mycolicibacterium sphagni</name>
    <dbReference type="NCBI Taxonomy" id="1786"/>
    <lineage>
        <taxon>Bacteria</taxon>
        <taxon>Bacillati</taxon>
        <taxon>Actinomycetota</taxon>
        <taxon>Actinomycetes</taxon>
        <taxon>Mycobacteriales</taxon>
        <taxon>Mycobacteriaceae</taxon>
        <taxon>Mycolicibacterium</taxon>
    </lineage>
</organism>
<dbReference type="OrthoDB" id="4638965at2"/>
<dbReference type="AlphaFoldDB" id="A0A255DAZ9"/>
<dbReference type="InterPro" id="IPR037174">
    <property type="entry name" value="Trimeric_adhesin"/>
</dbReference>
<dbReference type="EMBL" id="NOZR01000021">
    <property type="protein sequence ID" value="OYN76546.1"/>
    <property type="molecule type" value="Genomic_DNA"/>
</dbReference>
<evidence type="ECO:0008006" key="4">
    <source>
        <dbReference type="Google" id="ProtNLM"/>
    </source>
</evidence>
<accession>A0A255DAZ9</accession>
<reference evidence="2 3" key="1">
    <citation type="submission" date="2017-07" db="EMBL/GenBank/DDBJ databases">
        <title>The new phylogeny of genus Mycobacterium.</title>
        <authorList>
            <person name="Tortoli E."/>
            <person name="Trovato A."/>
            <person name="Cirillo D.M."/>
        </authorList>
    </citation>
    <scope>NUCLEOTIDE SEQUENCE [LARGE SCALE GENOMIC DNA]</scope>
    <source>
        <strain evidence="2 3">ATCC 33027</strain>
    </source>
</reference>
<name>A0A255DAZ9_9MYCO</name>
<protein>
    <recommendedName>
        <fullName evidence="4">PASTA domain-containing protein</fullName>
    </recommendedName>
</protein>
<gene>
    <name evidence="2" type="ORF">CG716_21920</name>
</gene>
<dbReference type="RefSeq" id="WP_094483215.1">
    <property type="nucleotide sequence ID" value="NZ_JACKSC010000324.1"/>
</dbReference>
<keyword evidence="3" id="KW-1185">Reference proteome</keyword>
<keyword evidence="1" id="KW-0732">Signal</keyword>
<comment type="caution">
    <text evidence="2">The sequence shown here is derived from an EMBL/GenBank/DDBJ whole genome shotgun (WGS) entry which is preliminary data.</text>
</comment>
<feature type="chain" id="PRO_5012400422" description="PASTA domain-containing protein" evidence="1">
    <location>
        <begin position="29"/>
        <end position="92"/>
    </location>
</feature>
<dbReference type="Gene3D" id="3.90.1780.10">
    <property type="entry name" value="Trimeric adhesin"/>
    <property type="match status" value="1"/>
</dbReference>
<sequence>MTKWLRNCTFLVAGGLMAALVAVPLASADASAVPTAGSESAAATVRDLRNLGYNVQLNWVNGSYGVGLSQCTVDNINTTDIVTAYVDVDCPK</sequence>
<feature type="signal peptide" evidence="1">
    <location>
        <begin position="1"/>
        <end position="28"/>
    </location>
</feature>
<dbReference type="Proteomes" id="UP000216063">
    <property type="component" value="Unassembled WGS sequence"/>
</dbReference>
<evidence type="ECO:0000256" key="1">
    <source>
        <dbReference type="SAM" id="SignalP"/>
    </source>
</evidence>
<evidence type="ECO:0000313" key="2">
    <source>
        <dbReference type="EMBL" id="OYN76546.1"/>
    </source>
</evidence>